<protein>
    <submittedName>
        <fullName evidence="5">Protein O-mannosyl-transferase TMTC2</fullName>
    </submittedName>
</protein>
<feature type="transmembrane region" description="Helical" evidence="4">
    <location>
        <begin position="74"/>
        <end position="93"/>
    </location>
</feature>
<dbReference type="GO" id="GO:0035269">
    <property type="term" value="P:protein O-linked glycosylation via mannose"/>
    <property type="evidence" value="ECO:0007669"/>
    <property type="project" value="TreeGrafter"/>
</dbReference>
<name>A0AAV4P8U0_9ARAC</name>
<evidence type="ECO:0000313" key="6">
    <source>
        <dbReference type="Proteomes" id="UP001054837"/>
    </source>
</evidence>
<evidence type="ECO:0000313" key="5">
    <source>
        <dbReference type="EMBL" id="GIX93418.1"/>
    </source>
</evidence>
<dbReference type="Pfam" id="PF13181">
    <property type="entry name" value="TPR_8"/>
    <property type="match status" value="1"/>
</dbReference>
<accession>A0AAV4P8U0</accession>
<dbReference type="Pfam" id="PF13414">
    <property type="entry name" value="TPR_11"/>
    <property type="match status" value="1"/>
</dbReference>
<dbReference type="Pfam" id="PF13432">
    <property type="entry name" value="TPR_16"/>
    <property type="match status" value="1"/>
</dbReference>
<feature type="repeat" description="TPR" evidence="3">
    <location>
        <begin position="362"/>
        <end position="395"/>
    </location>
</feature>
<dbReference type="Pfam" id="PF14559">
    <property type="entry name" value="TPR_19"/>
    <property type="match status" value="1"/>
</dbReference>
<evidence type="ECO:0000256" key="2">
    <source>
        <dbReference type="ARBA" id="ARBA00022803"/>
    </source>
</evidence>
<organism evidence="5 6">
    <name type="scientific">Caerostris darwini</name>
    <dbReference type="NCBI Taxonomy" id="1538125"/>
    <lineage>
        <taxon>Eukaryota</taxon>
        <taxon>Metazoa</taxon>
        <taxon>Ecdysozoa</taxon>
        <taxon>Arthropoda</taxon>
        <taxon>Chelicerata</taxon>
        <taxon>Arachnida</taxon>
        <taxon>Araneae</taxon>
        <taxon>Araneomorphae</taxon>
        <taxon>Entelegynae</taxon>
        <taxon>Araneoidea</taxon>
        <taxon>Araneidae</taxon>
        <taxon>Caerostris</taxon>
    </lineage>
</organism>
<feature type="repeat" description="TPR" evidence="3">
    <location>
        <begin position="257"/>
        <end position="290"/>
    </location>
</feature>
<dbReference type="GO" id="GO:0000030">
    <property type="term" value="F:mannosyltransferase activity"/>
    <property type="evidence" value="ECO:0007669"/>
    <property type="project" value="TreeGrafter"/>
</dbReference>
<feature type="transmembrane region" description="Helical" evidence="4">
    <location>
        <begin position="105"/>
        <end position="122"/>
    </location>
</feature>
<keyword evidence="4" id="KW-0812">Transmembrane</keyword>
<proteinExistence type="predicted"/>
<dbReference type="PROSITE" id="PS50005">
    <property type="entry name" value="TPR"/>
    <property type="match status" value="6"/>
</dbReference>
<keyword evidence="4" id="KW-1133">Transmembrane helix</keyword>
<sequence length="486" mass="55621">MNNNGSNNGHHRASNGHSSVQYRSSQDSCTDCYCFSGMHNHTDAVIMATSLMAFPFVPATNLFFYVGFVVAERVLYIPSMGFCLLIALGFDQLYRRQDKLVRKKILMGVFCTLLIAMSVRTIRRNNDWLNEENLYRSGIPINPPKAYGNLANILSAQGKKAEAEWAYKKALTYRSNMADVHYNLGILQQEQGRYEEAIISYKLAIQFRPRLAMAHLNLGLVLGILGRKDEAANVYRHCAELDSSGLKDPKMHETTKISALFNLGRLYADDGSYKQAIKVYQEAVKKMPHHYQPQSLYNMMGEAFFKLKQFEEAERWYQQALRAKADHIPAHLTYAKLLSKWDRLSEAEQWFLKAKAIAPNDSSVYQHYGQFLSENERHVEAAEIYLRAAELAPDEYEIIFNAANALRQAGRNEDAEHYYQVAVKLRPKEVTSHINLGAMLHVNGKLQEAEEAYLAALRLKPDDPITQNNLQKLRNKIVLKQMKKRR</sequence>
<keyword evidence="2 3" id="KW-0802">TPR repeat</keyword>
<evidence type="ECO:0000256" key="3">
    <source>
        <dbReference type="PROSITE-ProRule" id="PRU00339"/>
    </source>
</evidence>
<dbReference type="PANTHER" id="PTHR44216:SF3">
    <property type="entry name" value="PROTEIN O-MANNOSYL-TRANSFERASE TMTC2"/>
    <property type="match status" value="1"/>
</dbReference>
<gene>
    <name evidence="5" type="primary">Tmtc2</name>
    <name evidence="5" type="ORF">CDAR_475901</name>
</gene>
<dbReference type="SUPFAM" id="SSF48452">
    <property type="entry name" value="TPR-like"/>
    <property type="match status" value="2"/>
</dbReference>
<reference evidence="5 6" key="1">
    <citation type="submission" date="2021-06" db="EMBL/GenBank/DDBJ databases">
        <title>Caerostris darwini draft genome.</title>
        <authorList>
            <person name="Kono N."/>
            <person name="Arakawa K."/>
        </authorList>
    </citation>
    <scope>NUCLEOTIDE SEQUENCE [LARGE SCALE GENOMIC DNA]</scope>
</reference>
<feature type="repeat" description="TPR" evidence="3">
    <location>
        <begin position="178"/>
        <end position="211"/>
    </location>
</feature>
<dbReference type="GO" id="GO:0005789">
    <property type="term" value="C:endoplasmic reticulum membrane"/>
    <property type="evidence" value="ECO:0007669"/>
    <property type="project" value="TreeGrafter"/>
</dbReference>
<feature type="transmembrane region" description="Helical" evidence="4">
    <location>
        <begin position="45"/>
        <end position="68"/>
    </location>
</feature>
<comment type="caution">
    <text evidence="5">The sequence shown here is derived from an EMBL/GenBank/DDBJ whole genome shotgun (WGS) entry which is preliminary data.</text>
</comment>
<feature type="repeat" description="TPR" evidence="3">
    <location>
        <begin position="430"/>
        <end position="463"/>
    </location>
</feature>
<dbReference type="SMART" id="SM00028">
    <property type="entry name" value="TPR"/>
    <property type="match status" value="9"/>
</dbReference>
<keyword evidence="1" id="KW-0677">Repeat</keyword>
<dbReference type="EMBL" id="BPLQ01002493">
    <property type="protein sequence ID" value="GIX93418.1"/>
    <property type="molecule type" value="Genomic_DNA"/>
</dbReference>
<feature type="repeat" description="TPR" evidence="3">
    <location>
        <begin position="396"/>
        <end position="429"/>
    </location>
</feature>
<dbReference type="PROSITE" id="PS50293">
    <property type="entry name" value="TPR_REGION"/>
    <property type="match status" value="2"/>
</dbReference>
<keyword evidence="4" id="KW-0472">Membrane</keyword>
<keyword evidence="6" id="KW-1185">Reference proteome</keyword>
<dbReference type="PANTHER" id="PTHR44216">
    <property type="entry name" value="PROTEIN O-MANNOSYL-TRANSFERASE TMTC2"/>
    <property type="match status" value="1"/>
</dbReference>
<dbReference type="Proteomes" id="UP001054837">
    <property type="component" value="Unassembled WGS sequence"/>
</dbReference>
<dbReference type="Gene3D" id="1.25.40.10">
    <property type="entry name" value="Tetratricopeptide repeat domain"/>
    <property type="match status" value="3"/>
</dbReference>
<evidence type="ECO:0000256" key="1">
    <source>
        <dbReference type="ARBA" id="ARBA00022737"/>
    </source>
</evidence>
<feature type="repeat" description="TPR" evidence="3">
    <location>
        <begin position="294"/>
        <end position="327"/>
    </location>
</feature>
<evidence type="ECO:0000256" key="4">
    <source>
        <dbReference type="SAM" id="Phobius"/>
    </source>
</evidence>
<dbReference type="Pfam" id="PF07719">
    <property type="entry name" value="TPR_2"/>
    <property type="match status" value="1"/>
</dbReference>
<dbReference type="InterPro" id="IPR052384">
    <property type="entry name" value="TMTC_O-mannosyltransferase"/>
</dbReference>
<dbReference type="InterPro" id="IPR011990">
    <property type="entry name" value="TPR-like_helical_dom_sf"/>
</dbReference>
<dbReference type="AlphaFoldDB" id="A0AAV4P8U0"/>
<dbReference type="InterPro" id="IPR019734">
    <property type="entry name" value="TPR_rpt"/>
</dbReference>
<dbReference type="InterPro" id="IPR013105">
    <property type="entry name" value="TPR_2"/>
</dbReference>